<sequence>MGVKHCVAQCHEMNTLRQDPPPQLPPDRVDMHKVWVTKQGPYFSKMYEVI</sequence>
<accession>A0A0P1ARA7</accession>
<evidence type="ECO:0000313" key="2">
    <source>
        <dbReference type="Proteomes" id="UP000054928"/>
    </source>
</evidence>
<dbReference type="EMBL" id="CCYD01000667">
    <property type="protein sequence ID" value="CEG43448.1"/>
    <property type="molecule type" value="Genomic_DNA"/>
</dbReference>
<keyword evidence="2" id="KW-1185">Reference proteome</keyword>
<dbReference type="RefSeq" id="XP_024579817.1">
    <property type="nucleotide sequence ID" value="XM_024729440.1"/>
</dbReference>
<evidence type="ECO:0000313" key="1">
    <source>
        <dbReference type="EMBL" id="CEG43448.1"/>
    </source>
</evidence>
<dbReference type="Proteomes" id="UP000054928">
    <property type="component" value="Unassembled WGS sequence"/>
</dbReference>
<reference evidence="2" key="1">
    <citation type="submission" date="2014-09" db="EMBL/GenBank/DDBJ databases">
        <authorList>
            <person name="Sharma Rahul"/>
            <person name="Thines Marco"/>
        </authorList>
    </citation>
    <scope>NUCLEOTIDE SEQUENCE [LARGE SCALE GENOMIC DNA]</scope>
</reference>
<organism evidence="1 2">
    <name type="scientific">Plasmopara halstedii</name>
    <name type="common">Downy mildew of sunflower</name>
    <dbReference type="NCBI Taxonomy" id="4781"/>
    <lineage>
        <taxon>Eukaryota</taxon>
        <taxon>Sar</taxon>
        <taxon>Stramenopiles</taxon>
        <taxon>Oomycota</taxon>
        <taxon>Peronosporomycetes</taxon>
        <taxon>Peronosporales</taxon>
        <taxon>Peronosporaceae</taxon>
        <taxon>Plasmopara</taxon>
    </lineage>
</organism>
<proteinExistence type="predicted"/>
<protein>
    <submittedName>
        <fullName evidence="1">Uncharacterized protein</fullName>
    </submittedName>
</protein>
<dbReference type="GeneID" id="36408698"/>
<name>A0A0P1ARA7_PLAHL</name>
<dbReference type="AlphaFoldDB" id="A0A0P1ARA7"/>